<dbReference type="PANTHER" id="PTHR30250">
    <property type="entry name" value="PST FAMILY PREDICTED COLANIC ACID TRANSPORTER"/>
    <property type="match status" value="1"/>
</dbReference>
<dbReference type="PANTHER" id="PTHR30250:SF11">
    <property type="entry name" value="O-ANTIGEN TRANSPORTER-RELATED"/>
    <property type="match status" value="1"/>
</dbReference>
<evidence type="ECO:0000313" key="7">
    <source>
        <dbReference type="EMBL" id="QOS17235.1"/>
    </source>
</evidence>
<organism evidence="7">
    <name type="scientific">Vibrio parahaemolyticus</name>
    <dbReference type="NCBI Taxonomy" id="670"/>
    <lineage>
        <taxon>Bacteria</taxon>
        <taxon>Pseudomonadati</taxon>
        <taxon>Pseudomonadota</taxon>
        <taxon>Gammaproteobacteria</taxon>
        <taxon>Vibrionales</taxon>
        <taxon>Vibrionaceae</taxon>
        <taxon>Vibrio</taxon>
    </lineage>
</organism>
<proteinExistence type="predicted"/>
<comment type="subcellular location">
    <subcellularLocation>
        <location evidence="1">Cell membrane</location>
        <topology evidence="1">Multi-pass membrane protein</topology>
    </subcellularLocation>
</comment>
<evidence type="ECO:0000256" key="5">
    <source>
        <dbReference type="ARBA" id="ARBA00023136"/>
    </source>
</evidence>
<evidence type="ECO:0000256" key="6">
    <source>
        <dbReference type="SAM" id="Phobius"/>
    </source>
</evidence>
<keyword evidence="3 6" id="KW-0812">Transmembrane</keyword>
<keyword evidence="4 6" id="KW-1133">Transmembrane helix</keyword>
<evidence type="ECO:0000256" key="3">
    <source>
        <dbReference type="ARBA" id="ARBA00022692"/>
    </source>
</evidence>
<feature type="transmembrane region" description="Helical" evidence="6">
    <location>
        <begin position="209"/>
        <end position="228"/>
    </location>
</feature>
<feature type="transmembrane region" description="Helical" evidence="6">
    <location>
        <begin position="41"/>
        <end position="63"/>
    </location>
</feature>
<dbReference type="EMBL" id="MT898073">
    <property type="protein sequence ID" value="QOS17235.1"/>
    <property type="molecule type" value="Genomic_DNA"/>
</dbReference>
<keyword evidence="2" id="KW-1003">Cell membrane</keyword>
<evidence type="ECO:0000256" key="1">
    <source>
        <dbReference type="ARBA" id="ARBA00004651"/>
    </source>
</evidence>
<keyword evidence="5 6" id="KW-0472">Membrane</keyword>
<gene>
    <name evidence="7" type="ORF">VP12_00023</name>
</gene>
<name>A0A7M1VTC3_VIBPH</name>
<evidence type="ECO:0008006" key="8">
    <source>
        <dbReference type="Google" id="ProtNLM"/>
    </source>
</evidence>
<feature type="transmembrane region" description="Helical" evidence="6">
    <location>
        <begin position="110"/>
        <end position="130"/>
    </location>
</feature>
<protein>
    <recommendedName>
        <fullName evidence="8">Polysaccharide biosynthesis protein</fullName>
    </recommendedName>
</protein>
<feature type="transmembrane region" description="Helical" evidence="6">
    <location>
        <begin position="7"/>
        <end position="29"/>
    </location>
</feature>
<feature type="transmembrane region" description="Helical" evidence="6">
    <location>
        <begin position="248"/>
        <end position="268"/>
    </location>
</feature>
<accession>A0A7M1VTC3</accession>
<feature type="transmembrane region" description="Helical" evidence="6">
    <location>
        <begin position="137"/>
        <end position="159"/>
    </location>
</feature>
<feature type="transmembrane region" description="Helical" evidence="6">
    <location>
        <begin position="319"/>
        <end position="341"/>
    </location>
</feature>
<dbReference type="GO" id="GO:0005886">
    <property type="term" value="C:plasma membrane"/>
    <property type="evidence" value="ECO:0007669"/>
    <property type="project" value="UniProtKB-SubCell"/>
</dbReference>
<feature type="transmembrane region" description="Helical" evidence="6">
    <location>
        <begin position="165"/>
        <end position="188"/>
    </location>
</feature>
<evidence type="ECO:0000256" key="4">
    <source>
        <dbReference type="ARBA" id="ARBA00022989"/>
    </source>
</evidence>
<reference evidence="7" key="1">
    <citation type="submission" date="2020-08" db="EMBL/GenBank/DDBJ databases">
        <title>Genetic structure, function and evolution of capsule biosynthesis loci in Vibrio parahaemolyticus.</title>
        <authorList>
            <person name="Li L."/>
            <person name="Bian S."/>
        </authorList>
    </citation>
    <scope>NUCLEOTIDE SEQUENCE</scope>
    <source>
        <strain evidence="7">VP12</strain>
    </source>
</reference>
<evidence type="ECO:0000256" key="2">
    <source>
        <dbReference type="ARBA" id="ARBA00022475"/>
    </source>
</evidence>
<feature type="transmembrane region" description="Helical" evidence="6">
    <location>
        <begin position="379"/>
        <end position="397"/>
    </location>
</feature>
<sequence length="430" mass="47875">MINKHHAVVVFSEKFISLAVNVMIVSMIFKSGSSIEVSDFFYVQSLLGITSFLLVLGLPSIIIKEKIENGYLSNSYIISCFVVGFLGILLYSAIVFVFKLSIEDIHVKVLFILYFASILKIFDIISYCYIAERKNHISSIIIIIAKVITLGVAFIFFSNGSKPEGLAVCFLLEYIIISMLNIISRLCFFQCSLKENVVNLSFLKKTKDILKECIPLAASSAISSVYFHSDTIMLKNFSSESNVAAFAVGMKVFLPAITLSVVFSNLIAPYYNKVTCSKERLNNLAKMEVYTTIASVLFFVLFFVSSDLISLILFSGDGLVSDVISILAFSWLFVVRGALIMKIVVIEGKSLDVLLRSMFGAIINIVLNLVFIPKYGAKGAAIASVISFASSDLFFYALRKNTRVYFYSYFISCKEVCLLIFNKLSLSKVL</sequence>
<feature type="transmembrane region" description="Helical" evidence="6">
    <location>
        <begin position="75"/>
        <end position="98"/>
    </location>
</feature>
<feature type="transmembrane region" description="Helical" evidence="6">
    <location>
        <begin position="289"/>
        <end position="313"/>
    </location>
</feature>
<dbReference type="AlphaFoldDB" id="A0A7M1VTC3"/>
<dbReference type="InterPro" id="IPR050833">
    <property type="entry name" value="Poly_Biosynth_Transport"/>
</dbReference>
<feature type="transmembrane region" description="Helical" evidence="6">
    <location>
        <begin position="353"/>
        <end position="373"/>
    </location>
</feature>